<dbReference type="Proteomes" id="UP000051162">
    <property type="component" value="Unassembled WGS sequence"/>
</dbReference>
<dbReference type="EMBL" id="AZDT01000010">
    <property type="protein sequence ID" value="KRK77117.1"/>
    <property type="molecule type" value="Genomic_DNA"/>
</dbReference>
<dbReference type="PANTHER" id="PTHR30543:SF21">
    <property type="entry name" value="NAD(P)H-DEPENDENT FMN REDUCTASE LOT6"/>
    <property type="match status" value="1"/>
</dbReference>
<keyword evidence="3" id="KW-1185">Reference proteome</keyword>
<dbReference type="OrthoDB" id="9812295at2"/>
<dbReference type="PANTHER" id="PTHR30543">
    <property type="entry name" value="CHROMATE REDUCTASE"/>
    <property type="match status" value="1"/>
</dbReference>
<dbReference type="AlphaFoldDB" id="A0A0R1K120"/>
<dbReference type="InterPro" id="IPR005025">
    <property type="entry name" value="FMN_Rdtase-like_dom"/>
</dbReference>
<name>A0A0R1K120_9LACO</name>
<dbReference type="InterPro" id="IPR050712">
    <property type="entry name" value="NAD(P)H-dep_reductase"/>
</dbReference>
<dbReference type="InterPro" id="IPR016181">
    <property type="entry name" value="Acyl_CoA_acyltransferase"/>
</dbReference>
<comment type="caution">
    <text evidence="2">The sequence shown here is derived from an EMBL/GenBank/DDBJ whole genome shotgun (WGS) entry which is preliminary data.</text>
</comment>
<proteinExistence type="predicted"/>
<dbReference type="InterPro" id="IPR029039">
    <property type="entry name" value="Flavoprotein-like_sf"/>
</dbReference>
<accession>A0A0R1K120</accession>
<dbReference type="PROSITE" id="PS51729">
    <property type="entry name" value="GNAT_YJDJ"/>
    <property type="match status" value="1"/>
</dbReference>
<dbReference type="STRING" id="1423773.FD30_GL000478"/>
<dbReference type="RefSeq" id="WP_056943674.1">
    <property type="nucleotide sequence ID" value="NZ_AZDT01000010.1"/>
</dbReference>
<reference evidence="2 3" key="1">
    <citation type="journal article" date="2015" name="Genome Announc.">
        <title>Expanding the biotechnology potential of lactobacilli through comparative genomics of 213 strains and associated genera.</title>
        <authorList>
            <person name="Sun Z."/>
            <person name="Harris H.M."/>
            <person name="McCann A."/>
            <person name="Guo C."/>
            <person name="Argimon S."/>
            <person name="Zhang W."/>
            <person name="Yang X."/>
            <person name="Jeffery I.B."/>
            <person name="Cooney J.C."/>
            <person name="Kagawa T.F."/>
            <person name="Liu W."/>
            <person name="Song Y."/>
            <person name="Salvetti E."/>
            <person name="Wrobel A."/>
            <person name="Rasinkangas P."/>
            <person name="Parkhill J."/>
            <person name="Rea M.C."/>
            <person name="O'Sullivan O."/>
            <person name="Ritari J."/>
            <person name="Douillard F.P."/>
            <person name="Paul Ross R."/>
            <person name="Yang R."/>
            <person name="Briner A.E."/>
            <person name="Felis G.E."/>
            <person name="de Vos W.M."/>
            <person name="Barrangou R."/>
            <person name="Klaenhammer T.R."/>
            <person name="Caufield P.W."/>
            <person name="Cui Y."/>
            <person name="Zhang H."/>
            <person name="O'Toole P.W."/>
        </authorList>
    </citation>
    <scope>NUCLEOTIDE SEQUENCE [LARGE SCALE GENOMIC DNA]</scope>
    <source>
        <strain evidence="2 3">DSM 19117</strain>
    </source>
</reference>
<dbReference type="PATRIC" id="fig|1423773.3.peg.489"/>
<gene>
    <name evidence="2" type="ORF">FD30_GL000478</name>
</gene>
<dbReference type="GeneID" id="84781601"/>
<dbReference type="GO" id="GO:0016491">
    <property type="term" value="F:oxidoreductase activity"/>
    <property type="evidence" value="ECO:0007669"/>
    <property type="project" value="InterPro"/>
</dbReference>
<dbReference type="Pfam" id="PF14542">
    <property type="entry name" value="Acetyltransf_CG"/>
    <property type="match status" value="1"/>
</dbReference>
<feature type="domain" description="N-acetyltransferase" evidence="1">
    <location>
        <begin position="185"/>
        <end position="271"/>
    </location>
</feature>
<evidence type="ECO:0000259" key="1">
    <source>
        <dbReference type="PROSITE" id="PS51729"/>
    </source>
</evidence>
<dbReference type="SUPFAM" id="SSF52218">
    <property type="entry name" value="Flavoproteins"/>
    <property type="match status" value="1"/>
</dbReference>
<sequence length="274" mass="29573">MKKIGLIAGSLRQKSLARQLARNLGSLLPSELLPVWVSIDDLSLYSDHLTDQAQRACEDFLTQIAGLDGFCLVTPEINHEMPGCLKNALDIASATKQGNLWLGKPTIIASVSTGLMGGISASASVKQVALTVGLRVIQPSELYFGDLPNLLAPSGLLQADQETLSLLELAVTHLATAVGVQHPLNFHLTDQQLTLVRGEKEVGTADLTIKGNLLTIKKILIPETSRGQGIAAQAMVRLLVIAQLFSWAIIPECTYAQWFFDHHVAAQRLLAQND</sequence>
<dbReference type="GO" id="GO:0010181">
    <property type="term" value="F:FMN binding"/>
    <property type="evidence" value="ECO:0007669"/>
    <property type="project" value="TreeGrafter"/>
</dbReference>
<dbReference type="InterPro" id="IPR031165">
    <property type="entry name" value="GNAT_YJDJ"/>
</dbReference>
<organism evidence="2 3">
    <name type="scientific">Levilactobacillus namurensis DSM 19117</name>
    <dbReference type="NCBI Taxonomy" id="1423773"/>
    <lineage>
        <taxon>Bacteria</taxon>
        <taxon>Bacillati</taxon>
        <taxon>Bacillota</taxon>
        <taxon>Bacilli</taxon>
        <taxon>Lactobacillales</taxon>
        <taxon>Lactobacillaceae</taxon>
        <taxon>Levilactobacillus</taxon>
    </lineage>
</organism>
<dbReference type="Gene3D" id="3.40.630.30">
    <property type="match status" value="1"/>
</dbReference>
<evidence type="ECO:0000313" key="3">
    <source>
        <dbReference type="Proteomes" id="UP000051162"/>
    </source>
</evidence>
<dbReference type="Gene3D" id="3.40.50.360">
    <property type="match status" value="1"/>
</dbReference>
<evidence type="ECO:0000313" key="2">
    <source>
        <dbReference type="EMBL" id="KRK77117.1"/>
    </source>
</evidence>
<dbReference type="SUPFAM" id="SSF55729">
    <property type="entry name" value="Acyl-CoA N-acyltransferases (Nat)"/>
    <property type="match status" value="1"/>
</dbReference>
<dbReference type="GO" id="GO:0005829">
    <property type="term" value="C:cytosol"/>
    <property type="evidence" value="ECO:0007669"/>
    <property type="project" value="TreeGrafter"/>
</dbReference>
<protein>
    <recommendedName>
        <fullName evidence="1">N-acetyltransferase domain-containing protein</fullName>
    </recommendedName>
</protein>
<dbReference type="Pfam" id="PF03358">
    <property type="entry name" value="FMN_red"/>
    <property type="match status" value="1"/>
</dbReference>